<evidence type="ECO:0000256" key="8">
    <source>
        <dbReference type="PIRSR" id="PIRSR000232-1"/>
    </source>
</evidence>
<dbReference type="AlphaFoldDB" id="A0A239I6M0"/>
<dbReference type="PANTHER" id="PTHR43821:SF1">
    <property type="entry name" value="NAD(P)H NITROREDUCTASE YDJA-RELATED"/>
    <property type="match status" value="1"/>
</dbReference>
<dbReference type="InterPro" id="IPR029479">
    <property type="entry name" value="Nitroreductase"/>
</dbReference>
<feature type="domain" description="Nitroreductase" evidence="9">
    <location>
        <begin position="12"/>
        <end position="173"/>
    </location>
</feature>
<dbReference type="OrthoDB" id="9804207at2"/>
<organism evidence="10 11">
    <name type="scientific">Pontibacter ummariensis</name>
    <dbReference type="NCBI Taxonomy" id="1610492"/>
    <lineage>
        <taxon>Bacteria</taxon>
        <taxon>Pseudomonadati</taxon>
        <taxon>Bacteroidota</taxon>
        <taxon>Cytophagia</taxon>
        <taxon>Cytophagales</taxon>
        <taxon>Hymenobacteraceae</taxon>
        <taxon>Pontibacter</taxon>
    </lineage>
</organism>
<dbReference type="RefSeq" id="WP_089320355.1">
    <property type="nucleotide sequence ID" value="NZ_FZOQ01000016.1"/>
</dbReference>
<name>A0A239I6M0_9BACT</name>
<evidence type="ECO:0000256" key="4">
    <source>
        <dbReference type="ARBA" id="ARBA00022857"/>
    </source>
</evidence>
<keyword evidence="4 7" id="KW-0521">NADP</keyword>
<accession>A0A239I6M0</accession>
<keyword evidence="2 7" id="KW-0285">Flavoprotein</keyword>
<evidence type="ECO:0000256" key="7">
    <source>
        <dbReference type="PIRNR" id="PIRNR000232"/>
    </source>
</evidence>
<dbReference type="Proteomes" id="UP000198432">
    <property type="component" value="Unassembled WGS sequence"/>
</dbReference>
<sequence>MNELFEHIKHIIKTRRTTKPPMMNGQRIPDEQVKELLKLADWAPTHGRTEPWRFRVYANDQVQAFCLTHAELYKKHIAPDKFLEMNYEKLLHMGDQASHVIVGYMRRGDLPKIPALEEIAATSCAIQNLLLGATALGIASYWGSGGMAYHPAMKDFLQLGEEDLVLGILYLGYSDKPADAGKRTVPLEEKVQWHG</sequence>
<evidence type="ECO:0000256" key="2">
    <source>
        <dbReference type="ARBA" id="ARBA00022630"/>
    </source>
</evidence>
<dbReference type="InterPro" id="IPR026021">
    <property type="entry name" value="YdjA-like"/>
</dbReference>
<keyword evidence="6 7" id="KW-0520">NAD</keyword>
<dbReference type="InterPro" id="IPR052530">
    <property type="entry name" value="NAD(P)H_nitroreductase"/>
</dbReference>
<dbReference type="CDD" id="cd02135">
    <property type="entry name" value="YdjA-like"/>
    <property type="match status" value="1"/>
</dbReference>
<evidence type="ECO:0000256" key="5">
    <source>
        <dbReference type="ARBA" id="ARBA00023002"/>
    </source>
</evidence>
<dbReference type="Gene3D" id="3.40.109.10">
    <property type="entry name" value="NADH Oxidase"/>
    <property type="match status" value="1"/>
</dbReference>
<dbReference type="PANTHER" id="PTHR43821">
    <property type="entry name" value="NAD(P)H NITROREDUCTASE YDJA-RELATED"/>
    <property type="match status" value="1"/>
</dbReference>
<keyword evidence="11" id="KW-1185">Reference proteome</keyword>
<dbReference type="EMBL" id="FZOQ01000016">
    <property type="protein sequence ID" value="SNS88958.1"/>
    <property type="molecule type" value="Genomic_DNA"/>
</dbReference>
<proteinExistence type="inferred from homology"/>
<comment type="cofactor">
    <cofactor evidence="8">
        <name>FMN</name>
        <dbReference type="ChEBI" id="CHEBI:58210"/>
    </cofactor>
    <text evidence="8">Binds 1 FMN per subunit.</text>
</comment>
<feature type="binding site" evidence="8">
    <location>
        <position position="46"/>
    </location>
    <ligand>
        <name>FMN</name>
        <dbReference type="ChEBI" id="CHEBI:58210"/>
        <note>ligand shared between dimeric partners</note>
    </ligand>
</feature>
<reference evidence="11" key="1">
    <citation type="submission" date="2017-06" db="EMBL/GenBank/DDBJ databases">
        <authorList>
            <person name="Varghese N."/>
            <person name="Submissions S."/>
        </authorList>
    </citation>
    <scope>NUCLEOTIDE SEQUENCE [LARGE SCALE GENOMIC DNA]</scope>
    <source>
        <strain evidence="11">NKM1</strain>
    </source>
</reference>
<comment type="similarity">
    <text evidence="1 7">Belongs to the nitroreductase family.</text>
</comment>
<dbReference type="InterPro" id="IPR000415">
    <property type="entry name" value="Nitroreductase-like"/>
</dbReference>
<dbReference type="EC" id="1.-.-.-" evidence="7"/>
<evidence type="ECO:0000313" key="11">
    <source>
        <dbReference type="Proteomes" id="UP000198432"/>
    </source>
</evidence>
<dbReference type="SUPFAM" id="SSF55469">
    <property type="entry name" value="FMN-dependent nitroreductase-like"/>
    <property type="match status" value="1"/>
</dbReference>
<dbReference type="PIRSF" id="PIRSF000232">
    <property type="entry name" value="YdjA"/>
    <property type="match status" value="1"/>
</dbReference>
<evidence type="ECO:0000256" key="3">
    <source>
        <dbReference type="ARBA" id="ARBA00022643"/>
    </source>
</evidence>
<feature type="binding site" description="in other chain" evidence="8">
    <location>
        <begin position="15"/>
        <end position="17"/>
    </location>
    <ligand>
        <name>FMN</name>
        <dbReference type="ChEBI" id="CHEBI:58210"/>
        <note>ligand shared between dimeric partners</note>
    </ligand>
</feature>
<keyword evidence="3 7" id="KW-0288">FMN</keyword>
<evidence type="ECO:0000259" key="9">
    <source>
        <dbReference type="Pfam" id="PF00881"/>
    </source>
</evidence>
<keyword evidence="5 7" id="KW-0560">Oxidoreductase</keyword>
<gene>
    <name evidence="10" type="ORF">SAMN06296052_1161</name>
</gene>
<evidence type="ECO:0000256" key="6">
    <source>
        <dbReference type="ARBA" id="ARBA00023027"/>
    </source>
</evidence>
<evidence type="ECO:0000256" key="1">
    <source>
        <dbReference type="ARBA" id="ARBA00007118"/>
    </source>
</evidence>
<dbReference type="Pfam" id="PF00881">
    <property type="entry name" value="Nitroreductase"/>
    <property type="match status" value="1"/>
</dbReference>
<dbReference type="GO" id="GO:0016491">
    <property type="term" value="F:oxidoreductase activity"/>
    <property type="evidence" value="ECO:0007669"/>
    <property type="project" value="UniProtKB-UniRule"/>
</dbReference>
<protein>
    <recommendedName>
        <fullName evidence="7">Putative NAD(P)H nitroreductase</fullName>
        <ecNumber evidence="7">1.-.-.-</ecNumber>
    </recommendedName>
</protein>
<feature type="binding site" description="in other chain" evidence="8">
    <location>
        <begin position="142"/>
        <end position="144"/>
    </location>
    <ligand>
        <name>FMN</name>
        <dbReference type="ChEBI" id="CHEBI:58210"/>
        <note>ligand shared between dimeric partners</note>
    </ligand>
</feature>
<evidence type="ECO:0000313" key="10">
    <source>
        <dbReference type="EMBL" id="SNS88958.1"/>
    </source>
</evidence>